<dbReference type="PANTHER" id="PTHR30627">
    <property type="entry name" value="PEPTIDOGLYCAN D,D-TRANSPEPTIDASE"/>
    <property type="match status" value="1"/>
</dbReference>
<evidence type="ECO:0000313" key="7">
    <source>
        <dbReference type="EMBL" id="MBB5869374.1"/>
    </source>
</evidence>
<evidence type="ECO:0000259" key="6">
    <source>
        <dbReference type="Pfam" id="PF03717"/>
    </source>
</evidence>
<evidence type="ECO:0000313" key="8">
    <source>
        <dbReference type="Proteomes" id="UP000587527"/>
    </source>
</evidence>
<dbReference type="Pfam" id="PF03717">
    <property type="entry name" value="PBP_dimer"/>
    <property type="match status" value="1"/>
</dbReference>
<dbReference type="GO" id="GO:0071555">
    <property type="term" value="P:cell wall organization"/>
    <property type="evidence" value="ECO:0007669"/>
    <property type="project" value="TreeGrafter"/>
</dbReference>
<dbReference type="InterPro" id="IPR012338">
    <property type="entry name" value="Beta-lactam/transpept-like"/>
</dbReference>
<feature type="compositionally biased region" description="Basic and acidic residues" evidence="4">
    <location>
        <begin position="33"/>
        <end position="59"/>
    </location>
</feature>
<dbReference type="AlphaFoldDB" id="A0A841BM69"/>
<dbReference type="SUPFAM" id="SSF56519">
    <property type="entry name" value="Penicillin binding protein dimerisation domain"/>
    <property type="match status" value="1"/>
</dbReference>
<dbReference type="Pfam" id="PF00905">
    <property type="entry name" value="Transpeptidase"/>
    <property type="match status" value="1"/>
</dbReference>
<keyword evidence="8" id="KW-1185">Reference proteome</keyword>
<keyword evidence="3" id="KW-0472">Membrane</keyword>
<accession>A0A841BM69</accession>
<dbReference type="PANTHER" id="PTHR30627:SF1">
    <property type="entry name" value="PEPTIDOGLYCAN D,D-TRANSPEPTIDASE FTSI"/>
    <property type="match status" value="1"/>
</dbReference>
<dbReference type="InterPro" id="IPR005311">
    <property type="entry name" value="PBP_dimer"/>
</dbReference>
<dbReference type="Proteomes" id="UP000587527">
    <property type="component" value="Unassembled WGS sequence"/>
</dbReference>
<dbReference type="Gene3D" id="3.90.1310.10">
    <property type="entry name" value="Penicillin-binding protein 2a (Domain 2)"/>
    <property type="match status" value="1"/>
</dbReference>
<evidence type="ECO:0000259" key="5">
    <source>
        <dbReference type="Pfam" id="PF00905"/>
    </source>
</evidence>
<evidence type="ECO:0000256" key="4">
    <source>
        <dbReference type="SAM" id="MobiDB-lite"/>
    </source>
</evidence>
<feature type="compositionally biased region" description="Basic and acidic residues" evidence="4">
    <location>
        <begin position="75"/>
        <end position="94"/>
    </location>
</feature>
<dbReference type="GO" id="GO:0005886">
    <property type="term" value="C:plasma membrane"/>
    <property type="evidence" value="ECO:0007669"/>
    <property type="project" value="TreeGrafter"/>
</dbReference>
<dbReference type="Gene3D" id="3.30.450.330">
    <property type="match status" value="1"/>
</dbReference>
<dbReference type="SUPFAM" id="SSF56601">
    <property type="entry name" value="beta-lactamase/transpeptidase-like"/>
    <property type="match status" value="1"/>
</dbReference>
<evidence type="ECO:0000256" key="1">
    <source>
        <dbReference type="ARBA" id="ARBA00004370"/>
    </source>
</evidence>
<dbReference type="EMBL" id="JACHMN010000002">
    <property type="protein sequence ID" value="MBB5869374.1"/>
    <property type="molecule type" value="Genomic_DNA"/>
</dbReference>
<feature type="compositionally biased region" description="Basic and acidic residues" evidence="4">
    <location>
        <begin position="103"/>
        <end position="126"/>
    </location>
</feature>
<feature type="domain" description="Penicillin-binding protein transpeptidase" evidence="5">
    <location>
        <begin position="389"/>
        <end position="701"/>
    </location>
</feature>
<feature type="region of interest" description="Disordered" evidence="4">
    <location>
        <begin position="1"/>
        <end position="137"/>
    </location>
</feature>
<dbReference type="InterPro" id="IPR001460">
    <property type="entry name" value="PCN-bd_Tpept"/>
</dbReference>
<keyword evidence="7" id="KW-0131">Cell cycle</keyword>
<dbReference type="RefSeq" id="WP_246466317.1">
    <property type="nucleotide sequence ID" value="NZ_JACHMN010000002.1"/>
</dbReference>
<dbReference type="GO" id="GO:0051301">
    <property type="term" value="P:cell division"/>
    <property type="evidence" value="ECO:0007669"/>
    <property type="project" value="UniProtKB-KW"/>
</dbReference>
<dbReference type="Gene3D" id="3.40.710.10">
    <property type="entry name" value="DD-peptidase/beta-lactamase superfamily"/>
    <property type="match status" value="1"/>
</dbReference>
<comment type="caution">
    <text evidence="7">The sequence shown here is derived from an EMBL/GenBank/DDBJ whole genome shotgun (WGS) entry which is preliminary data.</text>
</comment>
<dbReference type="InterPro" id="IPR036138">
    <property type="entry name" value="PBP_dimer_sf"/>
</dbReference>
<comment type="subcellular location">
    <subcellularLocation>
        <location evidence="1">Membrane</location>
    </subcellularLocation>
</comment>
<proteinExistence type="inferred from homology"/>
<gene>
    <name evidence="7" type="ORF">F4553_002753</name>
</gene>
<organism evidence="7 8">
    <name type="scientific">Allocatelliglobosispora scoriae</name>
    <dbReference type="NCBI Taxonomy" id="643052"/>
    <lineage>
        <taxon>Bacteria</taxon>
        <taxon>Bacillati</taxon>
        <taxon>Actinomycetota</taxon>
        <taxon>Actinomycetes</taxon>
        <taxon>Micromonosporales</taxon>
        <taxon>Micromonosporaceae</taxon>
        <taxon>Allocatelliglobosispora</taxon>
    </lineage>
</organism>
<dbReference type="GO" id="GO:0008658">
    <property type="term" value="F:penicillin binding"/>
    <property type="evidence" value="ECO:0007669"/>
    <property type="project" value="InterPro"/>
</dbReference>
<protein>
    <submittedName>
        <fullName evidence="7">Cell division protein FtsI (Penicillin-binding protein 3)</fullName>
    </submittedName>
</protein>
<comment type="similarity">
    <text evidence="2">Belongs to the transpeptidase family.</text>
</comment>
<dbReference type="InterPro" id="IPR050515">
    <property type="entry name" value="Beta-lactam/transpept"/>
</dbReference>
<feature type="domain" description="Penicillin-binding protein dimerisation" evidence="6">
    <location>
        <begin position="186"/>
        <end position="340"/>
    </location>
</feature>
<keyword evidence="7" id="KW-0132">Cell division</keyword>
<evidence type="ECO:0000256" key="3">
    <source>
        <dbReference type="ARBA" id="ARBA00023136"/>
    </source>
</evidence>
<sequence>MPRRPDEPDDPRQARRPGAGRGTSSSRTGGENPRADGENSKGTGDKSRGSTDRAPEQPRRGGLGAARAYTPRGRTTREPQRERDAATREPRPELKVVTGGRAGADRDRRAPRGRGDRAPRPPREPEPIVDLGPPPLGDPRRRIRLASALVLLMLVMVGLRLMQLQVTGDPALAAQGLKDRTRVEELPAPRGQILDRNGAVLARSVEARSIFADPCLIQEAKLDPATVAGQLAPLLGRPASVLLPLLSPHQQPDGSGPTCFEWLAHGLKLATGDAVNSLAIRGVVVTRGESRDVPGRDLAANIIGFTGEELNGLAGLEARFDDKLAGVKGQRIYEVGQGAMLGEEIPGGFHSNTPAKPGSSLQLTIDRDLQYEVQRILTAKMAQAKATMGAAVVLDIASGEVLAQASWPTYDAGNPFASKQADRGDNMTNIVVDPGSVHKAIVMAAALEEGVITPGTPITVGPSIHVGGPKDKDYEDHAHPFAEGTKISVPAILAYSSNVGTIKIANELGAEKLYEYQRRFGLGTPTGISVPGEAAGLVQPPENWSGTSYGSIPIGLGVSTTPIQMAAVYAAIANGGVWVQPHLVREFISPPPGNTVTPAAPPTTRRVISEEHAAQLRTMLEAVTTVKDATGRSGAIPGYRVAAKTGTGQLVVNGKYAPGEVASFIGMAPADAPRYVVAVFAHTPGGGGGLICGPAFKAMMEFSLKHFRVPPTGTKPPTFQLTY</sequence>
<evidence type="ECO:0000256" key="2">
    <source>
        <dbReference type="ARBA" id="ARBA00007171"/>
    </source>
</evidence>
<reference evidence="7 8" key="1">
    <citation type="submission" date="2020-08" db="EMBL/GenBank/DDBJ databases">
        <title>Sequencing the genomes of 1000 actinobacteria strains.</title>
        <authorList>
            <person name="Klenk H.-P."/>
        </authorList>
    </citation>
    <scope>NUCLEOTIDE SEQUENCE [LARGE SCALE GENOMIC DNA]</scope>
    <source>
        <strain evidence="7 8">DSM 45362</strain>
    </source>
</reference>
<name>A0A841BM69_9ACTN</name>
<feature type="compositionally biased region" description="Basic and acidic residues" evidence="4">
    <location>
        <begin position="1"/>
        <end position="13"/>
    </location>
</feature>